<keyword evidence="4" id="KW-1185">Reference proteome</keyword>
<evidence type="ECO:0000313" key="3">
    <source>
        <dbReference type="EMBL" id="AVQ17827.1"/>
    </source>
</evidence>
<evidence type="ECO:0000313" key="4">
    <source>
        <dbReference type="Proteomes" id="UP000240258"/>
    </source>
</evidence>
<evidence type="ECO:0000256" key="1">
    <source>
        <dbReference type="ARBA" id="ARBA00022737"/>
    </source>
</evidence>
<dbReference type="EMBL" id="CP028102">
    <property type="protein sequence ID" value="AVQ17827.1"/>
    <property type="molecule type" value="Genomic_DNA"/>
</dbReference>
<dbReference type="PANTHER" id="PTHR30185:SF13">
    <property type="entry name" value="LICABCH OPERON REGULATOR-RELATED"/>
    <property type="match status" value="1"/>
</dbReference>
<sequence>MDLQTRLEILCSTGTISNETREVMLNVIKMFQEKHQITLTEENGAMMTTHLSMAITRVKNNEPVKVINEEVYQEILESEFLEKAQEIYKDLESVLDVKLPEDEKKYMLVNICTILDIINN</sequence>
<dbReference type="InterPro" id="IPR050661">
    <property type="entry name" value="BglG_antiterminators"/>
</dbReference>
<evidence type="ECO:0000259" key="2">
    <source>
        <dbReference type="PROSITE" id="PS51372"/>
    </source>
</evidence>
<dbReference type="InterPro" id="IPR036634">
    <property type="entry name" value="PRD_sf"/>
</dbReference>
<dbReference type="RefSeq" id="WP_005882937.1">
    <property type="nucleotide sequence ID" value="NZ_CP028102.1"/>
</dbReference>
<dbReference type="GeneID" id="62762121"/>
<organism evidence="3 4">
    <name type="scientific">Fusobacterium mortiferum ATCC 9817</name>
    <dbReference type="NCBI Taxonomy" id="469616"/>
    <lineage>
        <taxon>Bacteria</taxon>
        <taxon>Fusobacteriati</taxon>
        <taxon>Fusobacteriota</taxon>
        <taxon>Fusobacteriia</taxon>
        <taxon>Fusobacteriales</taxon>
        <taxon>Fusobacteriaceae</taxon>
        <taxon>Fusobacterium</taxon>
    </lineage>
</organism>
<reference evidence="4" key="1">
    <citation type="journal article" date="2018" name="MSphere">
        <title>Fusobacterium Genomics Using MinION and Illumina Sequencing Enables Genome Completion and Correction.</title>
        <authorList>
            <person name="Todd S.M."/>
            <person name="Settlage R.E."/>
            <person name="Lahmers K.K."/>
            <person name="Slade D.J."/>
        </authorList>
    </citation>
    <scope>NUCLEOTIDE SEQUENCE [LARGE SCALE GENOMIC DNA]</scope>
    <source>
        <strain evidence="4">ATCC 9817</strain>
    </source>
</reference>
<proteinExistence type="predicted"/>
<dbReference type="Gene3D" id="1.10.1790.10">
    <property type="entry name" value="PRD domain"/>
    <property type="match status" value="1"/>
</dbReference>
<dbReference type="SUPFAM" id="SSF63520">
    <property type="entry name" value="PTS-regulatory domain, PRD"/>
    <property type="match status" value="1"/>
</dbReference>
<keyword evidence="1" id="KW-0677">Repeat</keyword>
<dbReference type="PANTHER" id="PTHR30185">
    <property type="entry name" value="CRYPTIC BETA-GLUCOSIDE BGL OPERON ANTITERMINATOR"/>
    <property type="match status" value="1"/>
</dbReference>
<accession>A0ABM6TT49</accession>
<dbReference type="Pfam" id="PF00874">
    <property type="entry name" value="PRD"/>
    <property type="match status" value="1"/>
</dbReference>
<feature type="domain" description="PRD" evidence="2">
    <location>
        <begin position="15"/>
        <end position="120"/>
    </location>
</feature>
<protein>
    <submittedName>
        <fullName evidence="3">PRD domain-containing protein</fullName>
    </submittedName>
</protein>
<dbReference type="InterPro" id="IPR011608">
    <property type="entry name" value="PRD"/>
</dbReference>
<dbReference type="Proteomes" id="UP000240258">
    <property type="component" value="Chromosome"/>
</dbReference>
<dbReference type="PROSITE" id="PS51372">
    <property type="entry name" value="PRD_2"/>
    <property type="match status" value="1"/>
</dbReference>
<gene>
    <name evidence="3" type="ORF">C4N19_01245</name>
</gene>
<name>A0ABM6TT49_FUSMR</name>